<comment type="subcellular location">
    <subcellularLocation>
        <location evidence="1">Cell membrane</location>
        <topology evidence="1">Multi-pass membrane protein</topology>
    </subcellularLocation>
</comment>
<feature type="transmembrane region" description="Helical" evidence="7">
    <location>
        <begin position="372"/>
        <end position="392"/>
    </location>
</feature>
<evidence type="ECO:0000313" key="10">
    <source>
        <dbReference type="EMBL" id="SEV93421.1"/>
    </source>
</evidence>
<dbReference type="GO" id="GO:0044874">
    <property type="term" value="P:lipoprotein localization to outer membrane"/>
    <property type="evidence" value="ECO:0007669"/>
    <property type="project" value="TreeGrafter"/>
</dbReference>
<sequence length="408" mass="45013">MNVSSFIAKRYFTAKKSNNFIQILSWVSMIGVAIGTMTLVIVLSVFNGLQHVLRTVYGTFDPDLKVEIAEGKNFTISEDELNAIRAIDGVAGVAQVIEENVVFSYQESQTVVRIKGISDEFLAHNQLDTVLVTGRVRFEERGKDFAVMGIGVAYKLGVLMESNSLEIEAIYPRKIRPGALMSANSLNRKRIFPAAIFQVEQSFDEKYVMTSLDFASDLTNFGDKRTSLEIYYAEGASESRVRAGLNQVLGAGFNILNGDEQHADLLRAVKIEKLFVYIALSFITAIASFNIFFCLSMLAIEKRKDVSVLFAFGADQKLIKRIFLKQGGIIALTGAIFGIGLGVVICWLQETYGLISMGMSSSLVQAYPVKLVWSDVALVGLSIAIITVLTSYRPALLASRIEPIKYLD</sequence>
<evidence type="ECO:0000313" key="11">
    <source>
        <dbReference type="Proteomes" id="UP000199437"/>
    </source>
</evidence>
<feature type="domain" description="MacB-like periplasmic core" evidence="9">
    <location>
        <begin position="25"/>
        <end position="171"/>
    </location>
</feature>
<keyword evidence="6 7" id="KW-0472">Membrane</keyword>
<evidence type="ECO:0000256" key="7">
    <source>
        <dbReference type="SAM" id="Phobius"/>
    </source>
</evidence>
<evidence type="ECO:0000256" key="3">
    <source>
        <dbReference type="ARBA" id="ARBA00022475"/>
    </source>
</evidence>
<dbReference type="Pfam" id="PF02687">
    <property type="entry name" value="FtsX"/>
    <property type="match status" value="1"/>
</dbReference>
<gene>
    <name evidence="10" type="ORF">SAMN05216290_0777</name>
</gene>
<dbReference type="AlphaFoldDB" id="A0A1I0MZ82"/>
<keyword evidence="11" id="KW-1185">Reference proteome</keyword>
<dbReference type="PANTHER" id="PTHR30489:SF0">
    <property type="entry name" value="LIPOPROTEIN-RELEASING SYSTEM TRANSMEMBRANE PROTEIN LOLE"/>
    <property type="match status" value="1"/>
</dbReference>
<reference evidence="11" key="1">
    <citation type="submission" date="2016-10" db="EMBL/GenBank/DDBJ databases">
        <authorList>
            <person name="Varghese N."/>
            <person name="Submissions S."/>
        </authorList>
    </citation>
    <scope>NUCLEOTIDE SEQUENCE [LARGE SCALE GENOMIC DNA]</scope>
    <source>
        <strain evidence="11">CGMCC 1.12402</strain>
    </source>
</reference>
<dbReference type="Pfam" id="PF12704">
    <property type="entry name" value="MacB_PCD"/>
    <property type="match status" value="1"/>
</dbReference>
<dbReference type="RefSeq" id="WP_139177404.1">
    <property type="nucleotide sequence ID" value="NZ_FOIR01000001.1"/>
</dbReference>
<dbReference type="OrthoDB" id="1522724at2"/>
<protein>
    <submittedName>
        <fullName evidence="10">Lipoprotein-releasing system permease protein</fullName>
    </submittedName>
</protein>
<dbReference type="GO" id="GO:0098797">
    <property type="term" value="C:plasma membrane protein complex"/>
    <property type="evidence" value="ECO:0007669"/>
    <property type="project" value="TreeGrafter"/>
</dbReference>
<dbReference type="EMBL" id="FOIR01000001">
    <property type="protein sequence ID" value="SEV93421.1"/>
    <property type="molecule type" value="Genomic_DNA"/>
</dbReference>
<dbReference type="PANTHER" id="PTHR30489">
    <property type="entry name" value="LIPOPROTEIN-RELEASING SYSTEM TRANSMEMBRANE PROTEIN LOLE"/>
    <property type="match status" value="1"/>
</dbReference>
<comment type="similarity">
    <text evidence="2">Belongs to the ABC-4 integral membrane protein family. LolC/E subfamily.</text>
</comment>
<evidence type="ECO:0000256" key="4">
    <source>
        <dbReference type="ARBA" id="ARBA00022692"/>
    </source>
</evidence>
<name>A0A1I0MZ82_9BACT</name>
<evidence type="ECO:0000256" key="5">
    <source>
        <dbReference type="ARBA" id="ARBA00022989"/>
    </source>
</evidence>
<dbReference type="STRING" id="1267423.SAMN05216290_0777"/>
<evidence type="ECO:0000256" key="1">
    <source>
        <dbReference type="ARBA" id="ARBA00004651"/>
    </source>
</evidence>
<evidence type="ECO:0000259" key="9">
    <source>
        <dbReference type="Pfam" id="PF12704"/>
    </source>
</evidence>
<accession>A0A1I0MZ82</accession>
<keyword evidence="10" id="KW-0449">Lipoprotein</keyword>
<dbReference type="InterPro" id="IPR025857">
    <property type="entry name" value="MacB_PCD"/>
</dbReference>
<feature type="transmembrane region" description="Helical" evidence="7">
    <location>
        <begin position="20"/>
        <end position="46"/>
    </location>
</feature>
<keyword evidence="3" id="KW-1003">Cell membrane</keyword>
<feature type="domain" description="ABC3 transporter permease C-terminal" evidence="8">
    <location>
        <begin position="278"/>
        <end position="403"/>
    </location>
</feature>
<feature type="transmembrane region" description="Helical" evidence="7">
    <location>
        <begin position="274"/>
        <end position="300"/>
    </location>
</feature>
<dbReference type="Proteomes" id="UP000199437">
    <property type="component" value="Unassembled WGS sequence"/>
</dbReference>
<dbReference type="InterPro" id="IPR051447">
    <property type="entry name" value="Lipoprotein-release_system"/>
</dbReference>
<evidence type="ECO:0000256" key="2">
    <source>
        <dbReference type="ARBA" id="ARBA00005236"/>
    </source>
</evidence>
<organism evidence="10 11">
    <name type="scientific">Roseivirga pacifica</name>
    <dbReference type="NCBI Taxonomy" id="1267423"/>
    <lineage>
        <taxon>Bacteria</taxon>
        <taxon>Pseudomonadati</taxon>
        <taxon>Bacteroidota</taxon>
        <taxon>Cytophagia</taxon>
        <taxon>Cytophagales</taxon>
        <taxon>Roseivirgaceae</taxon>
        <taxon>Roseivirga</taxon>
    </lineage>
</organism>
<keyword evidence="4 7" id="KW-0812">Transmembrane</keyword>
<evidence type="ECO:0000256" key="6">
    <source>
        <dbReference type="ARBA" id="ARBA00023136"/>
    </source>
</evidence>
<keyword evidence="5 7" id="KW-1133">Transmembrane helix</keyword>
<feature type="transmembrane region" description="Helical" evidence="7">
    <location>
        <begin position="329"/>
        <end position="352"/>
    </location>
</feature>
<proteinExistence type="inferred from homology"/>
<evidence type="ECO:0000259" key="8">
    <source>
        <dbReference type="Pfam" id="PF02687"/>
    </source>
</evidence>
<dbReference type="GeneID" id="99985516"/>
<dbReference type="InterPro" id="IPR003838">
    <property type="entry name" value="ABC3_permease_C"/>
</dbReference>